<evidence type="ECO:0000313" key="1">
    <source>
        <dbReference type="EMBL" id="AOT72689.1"/>
    </source>
</evidence>
<dbReference type="OrthoDB" id="362018at2"/>
<organism evidence="1 2">
    <name type="scientific">Geosporobacter ferrireducens</name>
    <dbReference type="NCBI Taxonomy" id="1424294"/>
    <lineage>
        <taxon>Bacteria</taxon>
        <taxon>Bacillati</taxon>
        <taxon>Bacillota</taxon>
        <taxon>Clostridia</taxon>
        <taxon>Peptostreptococcales</taxon>
        <taxon>Thermotaleaceae</taxon>
        <taxon>Geosporobacter</taxon>
    </lineage>
</organism>
<dbReference type="EMBL" id="CP017269">
    <property type="protein sequence ID" value="AOT72689.1"/>
    <property type="molecule type" value="Genomic_DNA"/>
</dbReference>
<dbReference type="KEGG" id="gfe:Gferi_25915"/>
<proteinExistence type="predicted"/>
<evidence type="ECO:0000313" key="2">
    <source>
        <dbReference type="Proteomes" id="UP000095743"/>
    </source>
</evidence>
<protein>
    <submittedName>
        <fullName evidence="1">Uncharacterized protein</fullName>
    </submittedName>
</protein>
<accession>A0A1D8GP14</accession>
<gene>
    <name evidence="1" type="ORF">Gferi_25915</name>
</gene>
<reference evidence="1 2" key="1">
    <citation type="submission" date="2016-09" db="EMBL/GenBank/DDBJ databases">
        <title>Genomic analysis reveals versatility of anaerobic energy metabolism of Geosporobacter ferrireducens IRF9 of phylum Firmicutes.</title>
        <authorList>
            <person name="Kim S.-J."/>
        </authorList>
    </citation>
    <scope>NUCLEOTIDE SEQUENCE [LARGE SCALE GENOMIC DNA]</scope>
    <source>
        <strain evidence="1 2">IRF9</strain>
    </source>
</reference>
<keyword evidence="2" id="KW-1185">Reference proteome</keyword>
<dbReference type="AlphaFoldDB" id="A0A1D8GP14"/>
<dbReference type="Proteomes" id="UP000095743">
    <property type="component" value="Chromosome"/>
</dbReference>
<dbReference type="RefSeq" id="WP_069980998.1">
    <property type="nucleotide sequence ID" value="NZ_CP017269.1"/>
</dbReference>
<sequence>MSKKLSFNLNAVEIMHFYWISVASREKLNEKFITDIASSDAFQLTFNENFTKESVRRCLSAISNREPFTGNPTESRFYTRNLMILEYYDTLEAKINGFKSLSLSNFSEDTIENFEKSDLLNHEILVVPNPFDTMIKADNKLIINFFKFNMIDDTLSAEGKSIEQWIVEGINL</sequence>
<dbReference type="STRING" id="1424294.Gferi_25915"/>
<name>A0A1D8GP14_9FIRM</name>